<feature type="region of interest" description="Disordered" evidence="1">
    <location>
        <begin position="1"/>
        <end position="25"/>
    </location>
</feature>
<name>A0A2G5T286_9PELO</name>
<accession>A0A2G5T286</accession>
<evidence type="ECO:0000313" key="2">
    <source>
        <dbReference type="EMBL" id="PIC21313.1"/>
    </source>
</evidence>
<dbReference type="EMBL" id="PDUG01000006">
    <property type="protein sequence ID" value="PIC21313.1"/>
    <property type="molecule type" value="Genomic_DNA"/>
</dbReference>
<proteinExistence type="predicted"/>
<dbReference type="AlphaFoldDB" id="A0A2G5T286"/>
<feature type="compositionally biased region" description="Basic and acidic residues" evidence="1">
    <location>
        <begin position="1"/>
        <end position="12"/>
    </location>
</feature>
<protein>
    <submittedName>
        <fullName evidence="2">Uncharacterized protein</fullName>
    </submittedName>
</protein>
<evidence type="ECO:0000313" key="3">
    <source>
        <dbReference type="Proteomes" id="UP000230233"/>
    </source>
</evidence>
<reference evidence="3" key="1">
    <citation type="submission" date="2017-10" db="EMBL/GenBank/DDBJ databases">
        <title>Rapid genome shrinkage in a self-fertile nematode reveals novel sperm competition proteins.</title>
        <authorList>
            <person name="Yin D."/>
            <person name="Schwarz E.M."/>
            <person name="Thomas C.G."/>
            <person name="Felde R.L."/>
            <person name="Korf I.F."/>
            <person name="Cutter A.D."/>
            <person name="Schartner C.M."/>
            <person name="Ralston E.J."/>
            <person name="Meyer B.J."/>
            <person name="Haag E.S."/>
        </authorList>
    </citation>
    <scope>NUCLEOTIDE SEQUENCE [LARGE SCALE GENOMIC DNA]</scope>
    <source>
        <strain evidence="3">JU1422</strain>
    </source>
</reference>
<evidence type="ECO:0000256" key="1">
    <source>
        <dbReference type="SAM" id="MobiDB-lite"/>
    </source>
</evidence>
<keyword evidence="3" id="KW-1185">Reference proteome</keyword>
<organism evidence="2 3">
    <name type="scientific">Caenorhabditis nigoni</name>
    <dbReference type="NCBI Taxonomy" id="1611254"/>
    <lineage>
        <taxon>Eukaryota</taxon>
        <taxon>Metazoa</taxon>
        <taxon>Ecdysozoa</taxon>
        <taxon>Nematoda</taxon>
        <taxon>Chromadorea</taxon>
        <taxon>Rhabditida</taxon>
        <taxon>Rhabditina</taxon>
        <taxon>Rhabditomorpha</taxon>
        <taxon>Rhabditoidea</taxon>
        <taxon>Rhabditidae</taxon>
        <taxon>Peloderinae</taxon>
        <taxon>Caenorhabditis</taxon>
    </lineage>
</organism>
<sequence length="71" mass="8316">MPFSDHSSRPRETTNTPRRRSFKRSTMMLNPVQKCFNMKCKPVKDNPEVIRMQHEDTDVASPVTDSQENSY</sequence>
<gene>
    <name evidence="2" type="primary">Cnig_chr_X.g26195</name>
    <name evidence="2" type="ORF">B9Z55_026195</name>
</gene>
<comment type="caution">
    <text evidence="2">The sequence shown here is derived from an EMBL/GenBank/DDBJ whole genome shotgun (WGS) entry which is preliminary data.</text>
</comment>
<dbReference type="Proteomes" id="UP000230233">
    <property type="component" value="Chromosome X"/>
</dbReference>